<sequence length="327" mass="37612">MSEYLEQAKTYVDNLSPFGKAALAGGAGFVAFLNYKWWSSRSRQTPYVQPFSKDIVYLCQFPRSKVIPNLSPFCLKLETWLRIADIPYKNVENFPVTSRSREGTLPFAELNGIEYPDSGFAIRDLSNILKKEALEIHLNDEQRSAARAFETLAEQSLWPAFLKFRDHHIDELVSLTPGLFGPLNGLFKFFARNYIFSNTESKIFHNGIGRHSEEDIIRLSQEDLLAISKYLGTKHYITGFKATKVDAALFGVLAQIVYLPFETPQKKYIFQKCLNLREYCDRIRNRYWPDWEDATKNLSMKSDWKRNRTPLPSPISTPAGSIRGSIR</sequence>
<dbReference type="AlphaFoldDB" id="A0A914P851"/>
<feature type="domain" description="Metaxin glutathione S-transferase" evidence="2">
    <location>
        <begin position="221"/>
        <end position="283"/>
    </location>
</feature>
<dbReference type="CDD" id="cd03193">
    <property type="entry name" value="GST_C_Metaxin"/>
    <property type="match status" value="1"/>
</dbReference>
<feature type="domain" description="Thioredoxin-like fold" evidence="3">
    <location>
        <begin position="72"/>
        <end position="163"/>
    </location>
</feature>
<dbReference type="GO" id="GO:0005737">
    <property type="term" value="C:cytoplasm"/>
    <property type="evidence" value="ECO:0007669"/>
    <property type="project" value="TreeGrafter"/>
</dbReference>
<reference evidence="5" key="1">
    <citation type="submission" date="2022-11" db="UniProtKB">
        <authorList>
            <consortium name="WormBaseParasite"/>
        </authorList>
    </citation>
    <scope>IDENTIFICATION</scope>
</reference>
<dbReference type="InterPro" id="IPR050931">
    <property type="entry name" value="Mito_Protein_Transport_Metaxin"/>
</dbReference>
<dbReference type="Gene3D" id="1.20.1050.10">
    <property type="match status" value="1"/>
</dbReference>
<dbReference type="InterPro" id="IPR040079">
    <property type="entry name" value="Glutathione_S-Trfase"/>
</dbReference>
<dbReference type="InterPro" id="IPR012336">
    <property type="entry name" value="Thioredoxin-like_fold"/>
</dbReference>
<dbReference type="PANTHER" id="PTHR12289:SF41">
    <property type="entry name" value="FAILED AXON CONNECTIONS-RELATED"/>
    <property type="match status" value="1"/>
</dbReference>
<dbReference type="Proteomes" id="UP000887578">
    <property type="component" value="Unplaced"/>
</dbReference>
<proteinExistence type="inferred from homology"/>
<dbReference type="WBParaSite" id="PDA_v2.g14221.t1">
    <property type="protein sequence ID" value="PDA_v2.g14221.t1"/>
    <property type="gene ID" value="PDA_v2.g14221"/>
</dbReference>
<dbReference type="Pfam" id="PF17172">
    <property type="entry name" value="GST_N_4"/>
    <property type="match status" value="1"/>
</dbReference>
<accession>A0A914P851</accession>
<dbReference type="SFLD" id="SFLDS00019">
    <property type="entry name" value="Glutathione_Transferase_(cytos"/>
    <property type="match status" value="1"/>
</dbReference>
<dbReference type="SFLD" id="SFLDG01180">
    <property type="entry name" value="SUF1"/>
    <property type="match status" value="1"/>
</dbReference>
<dbReference type="SUPFAM" id="SSF47616">
    <property type="entry name" value="GST C-terminal domain-like"/>
    <property type="match status" value="1"/>
</dbReference>
<dbReference type="PANTHER" id="PTHR12289">
    <property type="entry name" value="METAXIN RELATED"/>
    <property type="match status" value="1"/>
</dbReference>
<evidence type="ECO:0000313" key="4">
    <source>
        <dbReference type="Proteomes" id="UP000887578"/>
    </source>
</evidence>
<dbReference type="Pfam" id="PF17171">
    <property type="entry name" value="GST_C_6"/>
    <property type="match status" value="1"/>
</dbReference>
<comment type="similarity">
    <text evidence="1">Belongs to the FAX family.</text>
</comment>
<dbReference type="InterPro" id="IPR036282">
    <property type="entry name" value="Glutathione-S-Trfase_C_sf"/>
</dbReference>
<evidence type="ECO:0000313" key="5">
    <source>
        <dbReference type="WBParaSite" id="PDA_v2.g14221.t1"/>
    </source>
</evidence>
<organism evidence="4 5">
    <name type="scientific">Panagrolaimus davidi</name>
    <dbReference type="NCBI Taxonomy" id="227884"/>
    <lineage>
        <taxon>Eukaryota</taxon>
        <taxon>Metazoa</taxon>
        <taxon>Ecdysozoa</taxon>
        <taxon>Nematoda</taxon>
        <taxon>Chromadorea</taxon>
        <taxon>Rhabditida</taxon>
        <taxon>Tylenchina</taxon>
        <taxon>Panagrolaimomorpha</taxon>
        <taxon>Panagrolaimoidea</taxon>
        <taxon>Panagrolaimidae</taxon>
        <taxon>Panagrolaimus</taxon>
    </lineage>
</organism>
<name>A0A914P851_9BILA</name>
<dbReference type="InterPro" id="IPR033468">
    <property type="entry name" value="Metaxin_GST"/>
</dbReference>
<evidence type="ECO:0000259" key="2">
    <source>
        <dbReference type="Pfam" id="PF17171"/>
    </source>
</evidence>
<dbReference type="SFLD" id="SFLDG01200">
    <property type="entry name" value="SUF1.1"/>
    <property type="match status" value="1"/>
</dbReference>
<evidence type="ECO:0000256" key="1">
    <source>
        <dbReference type="ARBA" id="ARBA00006475"/>
    </source>
</evidence>
<keyword evidence="4" id="KW-1185">Reference proteome</keyword>
<evidence type="ECO:0000259" key="3">
    <source>
        <dbReference type="Pfam" id="PF17172"/>
    </source>
</evidence>
<protein>
    <submittedName>
        <fullName evidence="5">Failed axon connections-like protein</fullName>
    </submittedName>
</protein>
<dbReference type="InterPro" id="IPR026928">
    <property type="entry name" value="FAX/IsoI-like"/>
</dbReference>